<protein>
    <recommendedName>
        <fullName evidence="2">DNA-directed RNA polymerase</fullName>
        <ecNumber evidence="2">2.7.7.6</ecNumber>
    </recommendedName>
</protein>
<evidence type="ECO:0000256" key="7">
    <source>
        <dbReference type="SAM" id="Coils"/>
    </source>
</evidence>
<dbReference type="EMBL" id="JASJQH010000078">
    <property type="protein sequence ID" value="KAK9767442.1"/>
    <property type="molecule type" value="Genomic_DNA"/>
</dbReference>
<feature type="domain" description="RNA polymerase Rpb1" evidence="9">
    <location>
        <begin position="10"/>
        <end position="465"/>
    </location>
</feature>
<name>A0ABR2X100_9FUNG</name>
<proteinExistence type="inferred from homology"/>
<evidence type="ECO:0000256" key="5">
    <source>
        <dbReference type="ARBA" id="ARBA00022695"/>
    </source>
</evidence>
<evidence type="ECO:0000256" key="4">
    <source>
        <dbReference type="ARBA" id="ARBA00022679"/>
    </source>
</evidence>
<feature type="compositionally biased region" description="Polar residues" evidence="8">
    <location>
        <begin position="434"/>
        <end position="443"/>
    </location>
</feature>
<feature type="region of interest" description="Disordered" evidence="8">
    <location>
        <begin position="434"/>
        <end position="453"/>
    </location>
</feature>
<dbReference type="Proteomes" id="UP001479436">
    <property type="component" value="Unassembled WGS sequence"/>
</dbReference>
<accession>A0ABR2X100</accession>
<evidence type="ECO:0000313" key="11">
    <source>
        <dbReference type="Proteomes" id="UP001479436"/>
    </source>
</evidence>
<sequence length="471" mass="53288">MNISNPVNAEINAVSFSFYDSEEVKKISVKHIVNPQLLDNLNHPSKGGLYDPALGPFTKNHVCATCSLDYFSCPGHFGHIELPCPVTNPLVFKYMFGLMRAKCFYCHRFRTSRAENARYIAKLNLLQAGLVLEALEVDNMVPNFKNKKSSADDEDESIEDIKIETEEEYIERIESFVKHSLENASDSASKDYKVTLINEERRKVQADFVKRACGKRRCDNCTGYAPSLRNDGYTKVFKQPLPKKYQAVMDAKGMTESDVLQKKAKQPKRHYADAEMMDVDEEEEVAEAESEMEIASEKKTAHTFMTPLHLRNHITLLFENEEEISNLLYGKYDPISQTYTKASPNMFFIEVLPVPPTRFRPASVFEDEIMENPQNVYLGQVLATCNRLRDINVAASGGNDKIDGVSLAATDTKMFSNVINTWIQLQQDVNNLIDSSKNPNLGTNGAAPPPGIRQTLEKKEGLFRKHMMGKR</sequence>
<evidence type="ECO:0000256" key="6">
    <source>
        <dbReference type="ARBA" id="ARBA00023163"/>
    </source>
</evidence>
<reference evidence="10 11" key="1">
    <citation type="submission" date="2023-04" db="EMBL/GenBank/DDBJ databases">
        <title>Genome of Basidiobolus ranarum AG-B5.</title>
        <authorList>
            <person name="Stajich J.E."/>
            <person name="Carter-House D."/>
            <person name="Gryganskyi A."/>
        </authorList>
    </citation>
    <scope>NUCLEOTIDE SEQUENCE [LARGE SCALE GENOMIC DNA]</scope>
    <source>
        <strain evidence="10 11">AG-B5</strain>
    </source>
</reference>
<dbReference type="InterPro" id="IPR044893">
    <property type="entry name" value="RNA_pol_Rpb1_clamp_domain"/>
</dbReference>
<comment type="caution">
    <text evidence="10">The sequence shown here is derived from an EMBL/GenBank/DDBJ whole genome shotgun (WGS) entry which is preliminary data.</text>
</comment>
<evidence type="ECO:0000256" key="2">
    <source>
        <dbReference type="ARBA" id="ARBA00012418"/>
    </source>
</evidence>
<evidence type="ECO:0000256" key="3">
    <source>
        <dbReference type="ARBA" id="ARBA00022478"/>
    </source>
</evidence>
<dbReference type="SUPFAM" id="SSF64484">
    <property type="entry name" value="beta and beta-prime subunits of DNA dependent RNA-polymerase"/>
    <property type="match status" value="1"/>
</dbReference>
<evidence type="ECO:0000313" key="10">
    <source>
        <dbReference type="EMBL" id="KAK9767442.1"/>
    </source>
</evidence>
<organism evidence="10 11">
    <name type="scientific">Basidiobolus ranarum</name>
    <dbReference type="NCBI Taxonomy" id="34480"/>
    <lineage>
        <taxon>Eukaryota</taxon>
        <taxon>Fungi</taxon>
        <taxon>Fungi incertae sedis</taxon>
        <taxon>Zoopagomycota</taxon>
        <taxon>Entomophthoromycotina</taxon>
        <taxon>Basidiobolomycetes</taxon>
        <taxon>Basidiobolales</taxon>
        <taxon>Basidiobolaceae</taxon>
        <taxon>Basidiobolus</taxon>
    </lineage>
</organism>
<evidence type="ECO:0000256" key="8">
    <source>
        <dbReference type="SAM" id="MobiDB-lite"/>
    </source>
</evidence>
<evidence type="ECO:0000256" key="1">
    <source>
        <dbReference type="ARBA" id="ARBA00006460"/>
    </source>
</evidence>
<keyword evidence="6" id="KW-0804">Transcription</keyword>
<keyword evidence="4" id="KW-0808">Transferase</keyword>
<keyword evidence="5" id="KW-0548">Nucleotidyltransferase</keyword>
<gene>
    <name evidence="10" type="ORF">K7432_002798</name>
</gene>
<dbReference type="Gene3D" id="4.10.860.120">
    <property type="entry name" value="RNA polymerase II, clamp domain"/>
    <property type="match status" value="1"/>
</dbReference>
<dbReference type="InterPro" id="IPR007080">
    <property type="entry name" value="RNA_pol_Rpb1_1"/>
</dbReference>
<dbReference type="EC" id="2.7.7.6" evidence="2"/>
<dbReference type="Pfam" id="PF04997">
    <property type="entry name" value="RNA_pol_Rpb1_1"/>
    <property type="match status" value="1"/>
</dbReference>
<evidence type="ECO:0000259" key="9">
    <source>
        <dbReference type="Pfam" id="PF04997"/>
    </source>
</evidence>
<dbReference type="PANTHER" id="PTHR19376:SF11">
    <property type="entry name" value="DNA-DIRECTED RNA POLYMERASE I SUBUNIT RPA1"/>
    <property type="match status" value="1"/>
</dbReference>
<keyword evidence="3" id="KW-0240">DNA-directed RNA polymerase</keyword>
<keyword evidence="7" id="KW-0175">Coiled coil</keyword>
<keyword evidence="11" id="KW-1185">Reference proteome</keyword>
<feature type="non-terminal residue" evidence="10">
    <location>
        <position position="471"/>
    </location>
</feature>
<feature type="coiled-coil region" evidence="7">
    <location>
        <begin position="271"/>
        <end position="298"/>
    </location>
</feature>
<dbReference type="PANTHER" id="PTHR19376">
    <property type="entry name" value="DNA-DIRECTED RNA POLYMERASE"/>
    <property type="match status" value="1"/>
</dbReference>
<comment type="similarity">
    <text evidence="1">Belongs to the RNA polymerase beta' chain family.</text>
</comment>
<dbReference type="InterPro" id="IPR045867">
    <property type="entry name" value="DNA-dir_RpoC_beta_prime"/>
</dbReference>